<gene>
    <name evidence="3" type="ORF">PGLA1383_LOCUS40020</name>
    <name evidence="4" type="ORF">PGLA2088_LOCUS90</name>
</gene>
<dbReference type="InterPro" id="IPR001841">
    <property type="entry name" value="Znf_RING"/>
</dbReference>
<evidence type="ECO:0000313" key="5">
    <source>
        <dbReference type="Proteomes" id="UP000626109"/>
    </source>
</evidence>
<dbReference type="GO" id="GO:0008270">
    <property type="term" value="F:zinc ion binding"/>
    <property type="evidence" value="ECO:0007669"/>
    <property type="project" value="UniProtKB-KW"/>
</dbReference>
<proteinExistence type="predicted"/>
<keyword evidence="1" id="KW-0479">Metal-binding</keyword>
<dbReference type="Pfam" id="PF13920">
    <property type="entry name" value="zf-C3HC4_3"/>
    <property type="match status" value="1"/>
</dbReference>
<dbReference type="EMBL" id="CAJNNW010000054">
    <property type="protein sequence ID" value="CAE8622696.1"/>
    <property type="molecule type" value="Genomic_DNA"/>
</dbReference>
<dbReference type="OrthoDB" id="6078042at2759"/>
<dbReference type="InterPro" id="IPR013083">
    <property type="entry name" value="Znf_RING/FYVE/PHD"/>
</dbReference>
<dbReference type="Proteomes" id="UP000626109">
    <property type="component" value="Unassembled WGS sequence"/>
</dbReference>
<evidence type="ECO:0000313" key="4">
    <source>
        <dbReference type="EMBL" id="CAE8622696.1"/>
    </source>
</evidence>
<evidence type="ECO:0000259" key="2">
    <source>
        <dbReference type="PROSITE" id="PS50089"/>
    </source>
</evidence>
<sequence>MVSALHIVSAGYFGFLWARAATDWLRRRNEGLAEQVDGLLECPTCFDQDLDSSAVVVLVPCGHLSCRDCSEGLRLHSGTTHCPVCRQRVKEILGLAPKGCSGTCQPDTAQERIS</sequence>
<evidence type="ECO:0000313" key="3">
    <source>
        <dbReference type="EMBL" id="CAE8622583.1"/>
    </source>
</evidence>
<keyword evidence="6" id="KW-1185">Reference proteome</keyword>
<name>A0A813G6X9_POLGL</name>
<dbReference type="EMBL" id="CAJNNV010028005">
    <property type="protein sequence ID" value="CAE8622583.1"/>
    <property type="molecule type" value="Genomic_DNA"/>
</dbReference>
<evidence type="ECO:0000313" key="6">
    <source>
        <dbReference type="Proteomes" id="UP000654075"/>
    </source>
</evidence>
<organism evidence="4 5">
    <name type="scientific">Polarella glacialis</name>
    <name type="common">Dinoflagellate</name>
    <dbReference type="NCBI Taxonomy" id="89957"/>
    <lineage>
        <taxon>Eukaryota</taxon>
        <taxon>Sar</taxon>
        <taxon>Alveolata</taxon>
        <taxon>Dinophyceae</taxon>
        <taxon>Suessiales</taxon>
        <taxon>Suessiaceae</taxon>
        <taxon>Polarella</taxon>
    </lineage>
</organism>
<dbReference type="AlphaFoldDB" id="A0A813G6X9"/>
<dbReference type="SUPFAM" id="SSF57850">
    <property type="entry name" value="RING/U-box"/>
    <property type="match status" value="1"/>
</dbReference>
<keyword evidence="1" id="KW-0863">Zinc-finger</keyword>
<dbReference type="SMART" id="SM00184">
    <property type="entry name" value="RING"/>
    <property type="match status" value="1"/>
</dbReference>
<comment type="caution">
    <text evidence="4">The sequence shown here is derived from an EMBL/GenBank/DDBJ whole genome shotgun (WGS) entry which is preliminary data.</text>
</comment>
<reference evidence="4" key="1">
    <citation type="submission" date="2021-02" db="EMBL/GenBank/DDBJ databases">
        <authorList>
            <person name="Dougan E. K."/>
            <person name="Rhodes N."/>
            <person name="Thang M."/>
            <person name="Chan C."/>
        </authorList>
    </citation>
    <scope>NUCLEOTIDE SEQUENCE</scope>
</reference>
<evidence type="ECO:0000256" key="1">
    <source>
        <dbReference type="PROSITE-ProRule" id="PRU00175"/>
    </source>
</evidence>
<protein>
    <recommendedName>
        <fullName evidence="2">RING-type domain-containing protein</fullName>
    </recommendedName>
</protein>
<dbReference type="Proteomes" id="UP000654075">
    <property type="component" value="Unassembled WGS sequence"/>
</dbReference>
<keyword evidence="1" id="KW-0862">Zinc</keyword>
<dbReference type="Gene3D" id="3.30.40.10">
    <property type="entry name" value="Zinc/RING finger domain, C3HC4 (zinc finger)"/>
    <property type="match status" value="1"/>
</dbReference>
<accession>A0A813G6X9</accession>
<feature type="domain" description="RING-type" evidence="2">
    <location>
        <begin position="42"/>
        <end position="86"/>
    </location>
</feature>
<dbReference type="PROSITE" id="PS50089">
    <property type="entry name" value="ZF_RING_2"/>
    <property type="match status" value="1"/>
</dbReference>